<dbReference type="Gene3D" id="3.30.70.270">
    <property type="match status" value="1"/>
</dbReference>
<reference evidence="3 4" key="1">
    <citation type="submission" date="2024-03" db="EMBL/GenBank/DDBJ databases">
        <title>Human intestinal bacterial collection.</title>
        <authorList>
            <person name="Pauvert C."/>
            <person name="Hitch T.C.A."/>
            <person name="Clavel T."/>
        </authorList>
    </citation>
    <scope>NUCLEOTIDE SEQUENCE [LARGE SCALE GENOMIC DNA]</scope>
    <source>
        <strain evidence="3 4">CLA-AA-H185</strain>
    </source>
</reference>
<dbReference type="GO" id="GO:0052621">
    <property type="term" value="F:diguanylate cyclase activity"/>
    <property type="evidence" value="ECO:0007669"/>
    <property type="project" value="UniProtKB-EC"/>
</dbReference>
<keyword evidence="3" id="KW-0808">Transferase</keyword>
<dbReference type="EC" id="2.7.7.65" evidence="3"/>
<keyword evidence="3" id="KW-0548">Nucleotidyltransferase</keyword>
<feature type="domain" description="GGDEF" evidence="2">
    <location>
        <begin position="487"/>
        <end position="619"/>
    </location>
</feature>
<protein>
    <submittedName>
        <fullName evidence="3">Bifunctional diguanylate cyclase/phosphodiesterase</fullName>
        <ecNumber evidence="3">2.7.7.65</ecNumber>
        <ecNumber evidence="3">3.1.4.52</ecNumber>
    </submittedName>
</protein>
<dbReference type="InterPro" id="IPR001633">
    <property type="entry name" value="EAL_dom"/>
</dbReference>
<dbReference type="PROSITE" id="PS50883">
    <property type="entry name" value="EAL"/>
    <property type="match status" value="1"/>
</dbReference>
<dbReference type="EMBL" id="JBBMEX010000001">
    <property type="protein sequence ID" value="MEQ2556358.1"/>
    <property type="molecule type" value="Genomic_DNA"/>
</dbReference>
<dbReference type="GO" id="GO:0071111">
    <property type="term" value="F:cyclic-guanylate-specific phosphodiesterase activity"/>
    <property type="evidence" value="ECO:0007669"/>
    <property type="project" value="UniProtKB-EC"/>
</dbReference>
<dbReference type="InterPro" id="IPR000160">
    <property type="entry name" value="GGDEF_dom"/>
</dbReference>
<name>A0ABV1HA30_9FIRM</name>
<dbReference type="SUPFAM" id="SSF55073">
    <property type="entry name" value="Nucleotide cyclase"/>
    <property type="match status" value="1"/>
</dbReference>
<accession>A0ABV1HA30</accession>
<dbReference type="CDD" id="cd01948">
    <property type="entry name" value="EAL"/>
    <property type="match status" value="1"/>
</dbReference>
<dbReference type="InterPro" id="IPR029787">
    <property type="entry name" value="Nucleotide_cyclase"/>
</dbReference>
<evidence type="ECO:0000313" key="4">
    <source>
        <dbReference type="Proteomes" id="UP001454489"/>
    </source>
</evidence>
<dbReference type="NCBIfam" id="TIGR00254">
    <property type="entry name" value="GGDEF"/>
    <property type="match status" value="1"/>
</dbReference>
<gene>
    <name evidence="3" type="ORF">WMO43_00475</name>
</gene>
<dbReference type="Gene3D" id="3.20.20.450">
    <property type="entry name" value="EAL domain"/>
    <property type="match status" value="1"/>
</dbReference>
<keyword evidence="4" id="KW-1185">Reference proteome</keyword>
<dbReference type="InterPro" id="IPR052155">
    <property type="entry name" value="Biofilm_reg_signaling"/>
</dbReference>
<dbReference type="Proteomes" id="UP001454489">
    <property type="component" value="Unassembled WGS sequence"/>
</dbReference>
<dbReference type="Pfam" id="PF00563">
    <property type="entry name" value="EAL"/>
    <property type="match status" value="1"/>
</dbReference>
<dbReference type="PANTHER" id="PTHR44757:SF2">
    <property type="entry name" value="BIOFILM ARCHITECTURE MAINTENANCE PROTEIN MBAA"/>
    <property type="match status" value="1"/>
</dbReference>
<dbReference type="Gene3D" id="3.30.450.40">
    <property type="match status" value="1"/>
</dbReference>
<dbReference type="CDD" id="cd01949">
    <property type="entry name" value="GGDEF"/>
    <property type="match status" value="1"/>
</dbReference>
<dbReference type="RefSeq" id="WP_353529332.1">
    <property type="nucleotide sequence ID" value="NZ_JBBMEX010000001.1"/>
</dbReference>
<evidence type="ECO:0000259" key="2">
    <source>
        <dbReference type="PROSITE" id="PS50887"/>
    </source>
</evidence>
<dbReference type="PROSITE" id="PS50887">
    <property type="entry name" value="GGDEF"/>
    <property type="match status" value="1"/>
</dbReference>
<dbReference type="InterPro" id="IPR029016">
    <property type="entry name" value="GAF-like_dom_sf"/>
</dbReference>
<proteinExistence type="predicted"/>
<dbReference type="InterPro" id="IPR043128">
    <property type="entry name" value="Rev_trsase/Diguanyl_cyclase"/>
</dbReference>
<dbReference type="SMART" id="SM00052">
    <property type="entry name" value="EAL"/>
    <property type="match status" value="1"/>
</dbReference>
<dbReference type="Pfam" id="PF00990">
    <property type="entry name" value="GGDEF"/>
    <property type="match status" value="1"/>
</dbReference>
<evidence type="ECO:0000313" key="3">
    <source>
        <dbReference type="EMBL" id="MEQ2556358.1"/>
    </source>
</evidence>
<dbReference type="InterPro" id="IPR035919">
    <property type="entry name" value="EAL_sf"/>
</dbReference>
<sequence length="884" mass="101521">MDGQEAKSGREFAVSLLDSQMVQMLQDRFCLANNVYCVCLTRSEGVLTKAYGSKKELDYLHQKMGMGLHIALLKRLIENDIEEVVEQELEEDYLKMCALSIKIGGETVAIWVVLAVLEEPGIHGEDVPPYIKTTTTERFYSSISFLESLTKQYFAVKLEEVIAQEAFIKSHESEEKMKAELRRSEVMTHIVSKLESEDSFADIVENILESVCGYLDISAASMLQIDDKNQMMNMICYYGFHDPEQVKTMRHLPLEEVPWANGKPYLISSDTYLPENFLKYFQTYHRRAGIFLPLGVNEKSGMYLAFVEECFPRVWSQEEIKFLNDVKQIVQSILVKRITKNSLASSYASLEAILENMGCGVCVADIKQEKSLYANCKFRELFRNFLSTHSLEDLIHKYKPNGLAAQQKTEMYIPDSNRWYDVRFANINWVDGKSVTLCTVYDVTDKKLYQQKIEKQANNDFLTGLFNRMRCEQDLKMYIRTAKEQKTEGALLYIDLDDFKHINDGLGHQYGDILLKALSNSLRRIKGIEDSCYRMGGDEFIIIVKPEQYDRLEQIIEEVQAIFNKPWFLHSADYYCTMSMGVVRFPKDANTVTDLIKKADISLYEAKKGGKNRVEYYGGDGEDTASRRLDMEKNMRDATANSCEEFEVYYQPVIDISGEKERCSGVEALVRWNSGKMGMVGPGEFIPLAEYLGLINPIGDFVLRKACEKCKYWNDMGHLEYRINVNLSVVQLLQNDIVERIRTVLEETKMRPENLTLEVTESLAINDIGRMKKVLSKIKELGALIALDDFGTGYSSLSHIRELPIDIIKIDRCFVIDLGKDDYAETFVRMVAELADTIGVRMCVEGVEDDGQLQILKDMKKVQYIQGYYYDKSLTEEAFEKKYL</sequence>
<keyword evidence="3" id="KW-0378">Hydrolase</keyword>
<feature type="domain" description="EAL" evidence="1">
    <location>
        <begin position="628"/>
        <end position="884"/>
    </location>
</feature>
<dbReference type="SUPFAM" id="SSF55781">
    <property type="entry name" value="GAF domain-like"/>
    <property type="match status" value="1"/>
</dbReference>
<dbReference type="SUPFAM" id="SSF141868">
    <property type="entry name" value="EAL domain-like"/>
    <property type="match status" value="1"/>
</dbReference>
<evidence type="ECO:0000259" key="1">
    <source>
        <dbReference type="PROSITE" id="PS50883"/>
    </source>
</evidence>
<comment type="caution">
    <text evidence="3">The sequence shown here is derived from an EMBL/GenBank/DDBJ whole genome shotgun (WGS) entry which is preliminary data.</text>
</comment>
<dbReference type="SMART" id="SM00267">
    <property type="entry name" value="GGDEF"/>
    <property type="match status" value="1"/>
</dbReference>
<dbReference type="EC" id="3.1.4.52" evidence="3"/>
<dbReference type="PANTHER" id="PTHR44757">
    <property type="entry name" value="DIGUANYLATE CYCLASE DGCP"/>
    <property type="match status" value="1"/>
</dbReference>
<organism evidence="3 4">
    <name type="scientific">Maccoyibacter intestinihominis</name>
    <dbReference type="NCBI Taxonomy" id="3133499"/>
    <lineage>
        <taxon>Bacteria</taxon>
        <taxon>Bacillati</taxon>
        <taxon>Bacillota</taxon>
        <taxon>Clostridia</taxon>
        <taxon>Lachnospirales</taxon>
        <taxon>Lachnospiraceae</taxon>
        <taxon>Maccoyibacter</taxon>
    </lineage>
</organism>